<evidence type="ECO:0000256" key="2">
    <source>
        <dbReference type="ARBA" id="ARBA00022574"/>
    </source>
</evidence>
<sequence>MVDDHVDQNVIMVADQRAPDDFQPYSLENGMEGVSQAVSHINGVVEVADQLTMQDMSTLPTVSELTPETPQLGSNDISSSNKGSPVTPAGQETVIDLVDSDHVVVQNSTNDRLTEVVLITSESDDEGKLRSKNRKGRRQHNVKACIVNLVQEGRRHRKRLRKKHKTHPQVIAERILDHDLIDLTKQCTEPNAPCRYTTGQKRKQREPAKLATKSAAGDDPCHSDASTATESISISHINGSFSLDSSNFQSTVVVESSRGSAFPVSTATGLAVSPTTGGSNVDTRLNISFDGVRPENVTSRTITNGDGLLAGAIPVKIGFPDSVPEGLSSISDFLKKEKVAVSDRSFQGKSSATRSKSRMSLPKARSPDQRYPPRYHPGNLSEMWLKAESDRLSAADESDDESLLERRLKRYRKRARRIEDSDPQIAIKRPRTTSANVATYSDGTLDDANIESTPCPASSSDKDEEDDVDVGYQPLPLFGRAQVHQVPVRRFQKPTSTKRQPVNDKLYDVRANLFTGVEFAVVGCGQVSIWTSIPGKQTKMKRKWDLSKQMPLNPLVYAGIDLVHEPPDVFCCDWLYDEKEAKCHIAAGGSDGFLMVFDADSGEYKHLHSHGSHVNDIKTHPKDPLLFATASCDLSARLWNGKTGHVIAIFMTATEFQRMGLLSLAWHHTGKKLLVGEKDGTVRLWNTDTRSIRSAIAYSYQGQPSSLPPAAYYRGRINRTRRSSWKSSSSDRKDKQPASLAFEKIPIMSSPYVWHGYVDWVQWWGDLCLAKSTESCIRMFQPEIERRTKLSNTAKRVISQDIFYCHQFEYPEQDDHSLWFVRATLSPSGRYLAVGNMMGEIYIWDIPYLLQLSVADKIDDIAKKDDPTGRMRVVIGGPKKPVQIRALAFARDETILMAVTDDARIIRWDVIGTL</sequence>
<name>A0A0L0HTA5_SPIPD</name>
<feature type="region of interest" description="Disordered" evidence="7">
    <location>
        <begin position="344"/>
        <end position="379"/>
    </location>
</feature>
<feature type="region of interest" description="Disordered" evidence="7">
    <location>
        <begin position="442"/>
        <end position="467"/>
    </location>
</feature>
<feature type="region of interest" description="Disordered" evidence="7">
    <location>
        <begin position="193"/>
        <end position="227"/>
    </location>
</feature>
<comment type="similarity">
    <text evidence="1">Belongs to the WD repeat ESC family.</text>
</comment>
<dbReference type="Proteomes" id="UP000053201">
    <property type="component" value="Unassembled WGS sequence"/>
</dbReference>
<dbReference type="RefSeq" id="XP_016612376.1">
    <property type="nucleotide sequence ID" value="XM_016748403.1"/>
</dbReference>
<dbReference type="GeneID" id="27683820"/>
<dbReference type="Pfam" id="PF00400">
    <property type="entry name" value="WD40"/>
    <property type="match status" value="2"/>
</dbReference>
<keyword evidence="5" id="KW-0804">Transcription</keyword>
<evidence type="ECO:0000256" key="6">
    <source>
        <dbReference type="PROSITE-ProRule" id="PRU00221"/>
    </source>
</evidence>
<dbReference type="SMART" id="SM00320">
    <property type="entry name" value="WD40"/>
    <property type="match status" value="5"/>
</dbReference>
<evidence type="ECO:0000313" key="9">
    <source>
        <dbReference type="Proteomes" id="UP000053201"/>
    </source>
</evidence>
<dbReference type="PROSITE" id="PS50082">
    <property type="entry name" value="WD_REPEATS_2"/>
    <property type="match status" value="2"/>
</dbReference>
<dbReference type="eggNOG" id="KOG1034">
    <property type="taxonomic scope" value="Eukaryota"/>
</dbReference>
<evidence type="ECO:0000256" key="3">
    <source>
        <dbReference type="ARBA" id="ARBA00022737"/>
    </source>
</evidence>
<keyword evidence="2 6" id="KW-0853">WD repeat</keyword>
<evidence type="ECO:0000256" key="1">
    <source>
        <dbReference type="ARBA" id="ARBA00008075"/>
    </source>
</evidence>
<evidence type="ECO:0000256" key="7">
    <source>
        <dbReference type="SAM" id="MobiDB-lite"/>
    </source>
</evidence>
<reference evidence="8 9" key="1">
    <citation type="submission" date="2009-08" db="EMBL/GenBank/DDBJ databases">
        <title>The Genome Sequence of Spizellomyces punctatus strain DAOM BR117.</title>
        <authorList>
            <consortium name="The Broad Institute Genome Sequencing Platform"/>
            <person name="Russ C."/>
            <person name="Cuomo C."/>
            <person name="Shea T."/>
            <person name="Young S.K."/>
            <person name="Zeng Q."/>
            <person name="Koehrsen M."/>
            <person name="Haas B."/>
            <person name="Borodovsky M."/>
            <person name="Guigo R."/>
            <person name="Alvarado L."/>
            <person name="Berlin A."/>
            <person name="Bochicchio J."/>
            <person name="Borenstein D."/>
            <person name="Chapman S."/>
            <person name="Chen Z."/>
            <person name="Engels R."/>
            <person name="Freedman E."/>
            <person name="Gellesch M."/>
            <person name="Goldberg J."/>
            <person name="Griggs A."/>
            <person name="Gujja S."/>
            <person name="Heiman D."/>
            <person name="Hepburn T."/>
            <person name="Howarth C."/>
            <person name="Jen D."/>
            <person name="Larson L."/>
            <person name="Lewis B."/>
            <person name="Mehta T."/>
            <person name="Park D."/>
            <person name="Pearson M."/>
            <person name="Roberts A."/>
            <person name="Saif S."/>
            <person name="Shenoy N."/>
            <person name="Sisk P."/>
            <person name="Stolte C."/>
            <person name="Sykes S."/>
            <person name="Thomson T."/>
            <person name="Walk T."/>
            <person name="White J."/>
            <person name="Yandava C."/>
            <person name="Burger G."/>
            <person name="Gray M.W."/>
            <person name="Holland P.W.H."/>
            <person name="King N."/>
            <person name="Lang F.B.F."/>
            <person name="Roger A.J."/>
            <person name="Ruiz-Trillo I."/>
            <person name="Lander E."/>
            <person name="Nusbaum C."/>
        </authorList>
    </citation>
    <scope>NUCLEOTIDE SEQUENCE [LARGE SCALE GENOMIC DNA]</scope>
    <source>
        <strain evidence="8 9">DAOM BR117</strain>
    </source>
</reference>
<evidence type="ECO:0000256" key="4">
    <source>
        <dbReference type="ARBA" id="ARBA00023015"/>
    </source>
</evidence>
<dbReference type="AlphaFoldDB" id="A0A0L0HTA5"/>
<dbReference type="InParanoid" id="A0A0L0HTA5"/>
<keyword evidence="9" id="KW-1185">Reference proteome</keyword>
<keyword evidence="3" id="KW-0677">Repeat</keyword>
<feature type="region of interest" description="Disordered" evidence="7">
    <location>
        <begin position="63"/>
        <end position="89"/>
    </location>
</feature>
<dbReference type="PANTHER" id="PTHR10253">
    <property type="entry name" value="POLYCOMB PROTEIN"/>
    <property type="match status" value="1"/>
</dbReference>
<gene>
    <name evidence="8" type="ORF">SPPG_00068</name>
</gene>
<organism evidence="8 9">
    <name type="scientific">Spizellomyces punctatus (strain DAOM BR117)</name>
    <dbReference type="NCBI Taxonomy" id="645134"/>
    <lineage>
        <taxon>Eukaryota</taxon>
        <taxon>Fungi</taxon>
        <taxon>Fungi incertae sedis</taxon>
        <taxon>Chytridiomycota</taxon>
        <taxon>Chytridiomycota incertae sedis</taxon>
        <taxon>Chytridiomycetes</taxon>
        <taxon>Spizellomycetales</taxon>
        <taxon>Spizellomycetaceae</taxon>
        <taxon>Spizellomyces</taxon>
    </lineage>
</organism>
<protein>
    <submittedName>
        <fullName evidence="8">Uncharacterized protein</fullName>
    </submittedName>
</protein>
<feature type="compositionally biased region" description="Polar residues" evidence="7">
    <location>
        <begin position="63"/>
        <end position="84"/>
    </location>
</feature>
<keyword evidence="4" id="KW-0805">Transcription regulation</keyword>
<dbReference type="VEuPathDB" id="FungiDB:SPPG_00068"/>
<dbReference type="SUPFAM" id="SSF50978">
    <property type="entry name" value="WD40 repeat-like"/>
    <property type="match status" value="1"/>
</dbReference>
<feature type="compositionally biased region" description="Polar residues" evidence="7">
    <location>
        <begin position="344"/>
        <end position="354"/>
    </location>
</feature>
<dbReference type="InterPro" id="IPR051243">
    <property type="entry name" value="PcG_WD-repeat"/>
</dbReference>
<evidence type="ECO:0000313" key="8">
    <source>
        <dbReference type="EMBL" id="KND04337.1"/>
    </source>
</evidence>
<feature type="repeat" description="WD" evidence="6">
    <location>
        <begin position="654"/>
        <end position="695"/>
    </location>
</feature>
<feature type="repeat" description="WD" evidence="6">
    <location>
        <begin position="607"/>
        <end position="649"/>
    </location>
</feature>
<dbReference type="InterPro" id="IPR015943">
    <property type="entry name" value="WD40/YVTN_repeat-like_dom_sf"/>
</dbReference>
<proteinExistence type="inferred from homology"/>
<dbReference type="OrthoDB" id="7318948at2759"/>
<dbReference type="STRING" id="645134.A0A0L0HTA5"/>
<dbReference type="EMBL" id="KQ257450">
    <property type="protein sequence ID" value="KND04337.1"/>
    <property type="molecule type" value="Genomic_DNA"/>
</dbReference>
<dbReference type="InterPro" id="IPR036322">
    <property type="entry name" value="WD40_repeat_dom_sf"/>
</dbReference>
<evidence type="ECO:0000256" key="5">
    <source>
        <dbReference type="ARBA" id="ARBA00023163"/>
    </source>
</evidence>
<dbReference type="InterPro" id="IPR001680">
    <property type="entry name" value="WD40_rpt"/>
</dbReference>
<accession>A0A0L0HTA5</accession>
<dbReference type="Gene3D" id="2.130.10.10">
    <property type="entry name" value="YVTN repeat-like/Quinoprotein amine dehydrogenase"/>
    <property type="match status" value="1"/>
</dbReference>